<protein>
    <submittedName>
        <fullName evidence="3 4">Uncharacterized protein LOC109463039 isoform X3</fullName>
    </submittedName>
</protein>
<feature type="chain" id="PRO_5044647507" evidence="1">
    <location>
        <begin position="24"/>
        <end position="180"/>
    </location>
</feature>
<organism evidence="2 4">
    <name type="scientific">Branchiostoma belcheri</name>
    <name type="common">Amphioxus</name>
    <dbReference type="NCBI Taxonomy" id="7741"/>
    <lineage>
        <taxon>Eukaryota</taxon>
        <taxon>Metazoa</taxon>
        <taxon>Chordata</taxon>
        <taxon>Cephalochordata</taxon>
        <taxon>Leptocardii</taxon>
        <taxon>Amphioxiformes</taxon>
        <taxon>Branchiostomatidae</taxon>
        <taxon>Branchiostoma</taxon>
    </lineage>
</organism>
<evidence type="ECO:0000256" key="1">
    <source>
        <dbReference type="SAM" id="SignalP"/>
    </source>
</evidence>
<dbReference type="RefSeq" id="XP_019615285.1">
    <property type="nucleotide sequence ID" value="XM_019759726.1"/>
</dbReference>
<dbReference type="Pfam" id="PF10572">
    <property type="entry name" value="UPF0556"/>
    <property type="match status" value="1"/>
</dbReference>
<feature type="signal peptide" evidence="1">
    <location>
        <begin position="1"/>
        <end position="23"/>
    </location>
</feature>
<dbReference type="PANTHER" id="PTHR31230">
    <property type="entry name" value="MYELOID-DERIVED GROWTH FACTOR MYDGF"/>
    <property type="match status" value="1"/>
</dbReference>
<dbReference type="InterPro" id="IPR018887">
    <property type="entry name" value="MYDGF"/>
</dbReference>
<sequence>MASVGRSLFVFLCLVSSIVFVTPDELPDDWPPKDEKFKYEADGLYSEDFDLEIGKGLKTFERNLDDVFTCRLSYEIPKGETETWRFTLNTAADKSSYSCFAERPGPTNSELNFKQFKMSLIGVNEINYGEAYGDPSVSLPAEEYMVDKGNMEVSAVHGKFKGHISRMLGVGGVHIHHEEL</sequence>
<keyword evidence="1" id="KW-0732">Signal</keyword>
<keyword evidence="2" id="KW-1185">Reference proteome</keyword>
<dbReference type="GO" id="GO:0001938">
    <property type="term" value="P:positive regulation of endothelial cell proliferation"/>
    <property type="evidence" value="ECO:0007669"/>
    <property type="project" value="TreeGrafter"/>
</dbReference>
<dbReference type="AlphaFoldDB" id="A0A6P4XFI1"/>
<name>A0A6P4XFI1_BRABE</name>
<proteinExistence type="predicted"/>
<evidence type="ECO:0000313" key="3">
    <source>
        <dbReference type="RefSeq" id="XP_019615284.1"/>
    </source>
</evidence>
<dbReference type="GO" id="GO:0005615">
    <property type="term" value="C:extracellular space"/>
    <property type="evidence" value="ECO:0007669"/>
    <property type="project" value="TreeGrafter"/>
</dbReference>
<dbReference type="OrthoDB" id="10015602at2759"/>
<evidence type="ECO:0000313" key="4">
    <source>
        <dbReference type="RefSeq" id="XP_019615285.1"/>
    </source>
</evidence>
<evidence type="ECO:0000313" key="2">
    <source>
        <dbReference type="Proteomes" id="UP000515135"/>
    </source>
</evidence>
<gene>
    <name evidence="3 4" type="primary">LOC109463039</name>
</gene>
<reference evidence="3 4" key="1">
    <citation type="submission" date="2025-04" db="UniProtKB">
        <authorList>
            <consortium name="RefSeq"/>
        </authorList>
    </citation>
    <scope>IDENTIFICATION</scope>
    <source>
        <tissue evidence="3 4">Gonad</tissue>
    </source>
</reference>
<dbReference type="Proteomes" id="UP000515135">
    <property type="component" value="Unplaced"/>
</dbReference>
<dbReference type="GeneID" id="109463039"/>
<accession>A0A6P4XFI1</accession>
<dbReference type="RefSeq" id="XP_019615284.1">
    <property type="nucleotide sequence ID" value="XM_019759725.1"/>
</dbReference>
<dbReference type="PANTHER" id="PTHR31230:SF1">
    <property type="entry name" value="MYELOID-DERIVED GROWTH FACTOR"/>
    <property type="match status" value="1"/>
</dbReference>